<evidence type="ECO:0000313" key="2">
    <source>
        <dbReference type="Proteomes" id="UP000002307"/>
    </source>
</evidence>
<dbReference type="EMBL" id="CP001401">
    <property type="protein sequence ID" value="ACP54409.1"/>
    <property type="molecule type" value="Genomic_DNA"/>
</dbReference>
<dbReference type="HOGENOM" id="CLU_2217162_0_0_2"/>
<accession>C3N1Z9</accession>
<organism evidence="1 2">
    <name type="scientific">Saccharolobus islandicus (strain M.16.27)</name>
    <name type="common">Sulfolobus islandicus</name>
    <dbReference type="NCBI Taxonomy" id="427318"/>
    <lineage>
        <taxon>Archaea</taxon>
        <taxon>Thermoproteota</taxon>
        <taxon>Thermoprotei</taxon>
        <taxon>Sulfolobales</taxon>
        <taxon>Sulfolobaceae</taxon>
        <taxon>Saccharolobus</taxon>
    </lineage>
</organism>
<dbReference type="KEGG" id="sim:M1627_0394"/>
<dbReference type="RefSeq" id="WP_012718396.1">
    <property type="nucleotide sequence ID" value="NC_012632.1"/>
</dbReference>
<sequence>MARSALYNINKFGENFSKIPDEAQYVIAQVYGTNLGKGDAKLSIVYIGKWKRTNDFMYEAPCLFEYEKGNNLLLMEGKIIVNDKKHKIKFIPIDCADLEIQYFPQR</sequence>
<proteinExistence type="predicted"/>
<protein>
    <submittedName>
        <fullName evidence="1">Uncharacterized protein</fullName>
    </submittedName>
</protein>
<name>C3N1Z9_SACI3</name>
<dbReference type="AlphaFoldDB" id="C3N1Z9"/>
<evidence type="ECO:0000313" key="1">
    <source>
        <dbReference type="EMBL" id="ACP54409.1"/>
    </source>
</evidence>
<gene>
    <name evidence="1" type="ordered locus">M1627_0394</name>
</gene>
<dbReference type="Proteomes" id="UP000002307">
    <property type="component" value="Chromosome"/>
</dbReference>
<reference evidence="1 2" key="1">
    <citation type="journal article" date="2009" name="Proc. Natl. Acad. Sci. U.S.A.">
        <title>Biogeography of the Sulfolobus islandicus pan-genome.</title>
        <authorList>
            <person name="Reno M.L."/>
            <person name="Held N.L."/>
            <person name="Fields C.J."/>
            <person name="Burke P.V."/>
            <person name="Whitaker R.J."/>
        </authorList>
    </citation>
    <scope>NUCLEOTIDE SEQUENCE [LARGE SCALE GENOMIC DNA]</scope>
    <source>
        <strain evidence="1 2">M.16.27</strain>
    </source>
</reference>
<dbReference type="GeneID" id="7812301"/>